<feature type="domain" description="B box-type" evidence="6">
    <location>
        <begin position="100"/>
        <end position="147"/>
    </location>
</feature>
<evidence type="ECO:0000256" key="2">
    <source>
        <dbReference type="ARBA" id="ARBA00022771"/>
    </source>
</evidence>
<proteinExistence type="predicted"/>
<dbReference type="PROSITE" id="PS50089">
    <property type="entry name" value="ZF_RING_2"/>
    <property type="match status" value="1"/>
</dbReference>
<evidence type="ECO:0000256" key="3">
    <source>
        <dbReference type="ARBA" id="ARBA00022833"/>
    </source>
</evidence>
<dbReference type="PROSITE" id="PS00518">
    <property type="entry name" value="ZF_RING_1"/>
    <property type="match status" value="1"/>
</dbReference>
<dbReference type="PROSITE" id="PS50119">
    <property type="entry name" value="ZF_BBOX"/>
    <property type="match status" value="2"/>
</dbReference>
<dbReference type="Proteomes" id="UP000007110">
    <property type="component" value="Unassembled WGS sequence"/>
</dbReference>
<keyword evidence="2 4" id="KW-0863">Zinc-finger</keyword>
<dbReference type="RefSeq" id="XP_011671258.2">
    <property type="nucleotide sequence ID" value="XM_011672956.2"/>
</dbReference>
<sequence>MAASSLLEKIGDFLECQICLDSFRRPKVLQCLHTFCQDCLLRMAPTVQDTVVCPTCREQTPLHGEGVADLKNNFVLSNLLDLVTSIQKPLEDLPCGAPNGTTYTCSNCEDNSPASSRCLNCCEFLCEDCVKAHRRIRALRHHVMRDIEAWLAAGQCIRSPGDGEENTNLVYYCPEHDDRVVAVFCEACELAICSECGQTDHARPPHRVVTLVLAADRERDQIRLILADCKRKLGVFSTAIECTVQIAKDLQRRSDRAQKDIQRRAREFLTTIQTEQARLINTLHKTKEDKESEMAAHIDGLQRTVDILRNMISMAEGAITSDSSTATVFSAKSQLTTRRHELENITILSVPADLSSLKFELNNEGSFQGDFLGSLWKIYSSSPEDEVSNHIYSTRKNTVTPILTS</sequence>
<keyword evidence="1" id="KW-0479">Metal-binding</keyword>
<dbReference type="SUPFAM" id="SSF57845">
    <property type="entry name" value="B-box zinc-binding domain"/>
    <property type="match status" value="1"/>
</dbReference>
<dbReference type="OrthoDB" id="342730at2759"/>
<evidence type="ECO:0000259" key="6">
    <source>
        <dbReference type="PROSITE" id="PS50119"/>
    </source>
</evidence>
<dbReference type="PANTHER" id="PTHR25462">
    <property type="entry name" value="BONUS, ISOFORM C-RELATED"/>
    <property type="match status" value="1"/>
</dbReference>
<dbReference type="InParanoid" id="A0A7M7HIV2"/>
<protein>
    <submittedName>
        <fullName evidence="7">Uncharacterized protein</fullName>
    </submittedName>
</protein>
<dbReference type="AlphaFoldDB" id="A0A7M7HIV2"/>
<dbReference type="Pfam" id="PF00643">
    <property type="entry name" value="zf-B_box"/>
    <property type="match status" value="1"/>
</dbReference>
<dbReference type="SMART" id="SM00184">
    <property type="entry name" value="RING"/>
    <property type="match status" value="2"/>
</dbReference>
<dbReference type="InterPro" id="IPR017907">
    <property type="entry name" value="Znf_RING_CS"/>
</dbReference>
<dbReference type="InterPro" id="IPR001841">
    <property type="entry name" value="Znf_RING"/>
</dbReference>
<evidence type="ECO:0000256" key="1">
    <source>
        <dbReference type="ARBA" id="ARBA00022723"/>
    </source>
</evidence>
<name>A0A7M7HIV2_STRPU</name>
<keyword evidence="8" id="KW-1185">Reference proteome</keyword>
<dbReference type="SMART" id="SM00336">
    <property type="entry name" value="BBOX"/>
    <property type="match status" value="2"/>
</dbReference>
<dbReference type="Gene3D" id="3.30.40.10">
    <property type="entry name" value="Zinc/RING finger domain, C3HC4 (zinc finger)"/>
    <property type="match status" value="1"/>
</dbReference>
<dbReference type="GO" id="GO:0061659">
    <property type="term" value="F:ubiquitin-like protein ligase activity"/>
    <property type="evidence" value="ECO:0000318"/>
    <property type="project" value="GO_Central"/>
</dbReference>
<feature type="domain" description="B box-type" evidence="6">
    <location>
        <begin position="168"/>
        <end position="211"/>
    </location>
</feature>
<accession>A0A7M7HIV2</accession>
<dbReference type="InterPro" id="IPR047153">
    <property type="entry name" value="TRIM45/56/19-like"/>
</dbReference>
<dbReference type="KEGG" id="spu:100890212"/>
<dbReference type="InterPro" id="IPR000315">
    <property type="entry name" value="Znf_B-box"/>
</dbReference>
<evidence type="ECO:0000256" key="4">
    <source>
        <dbReference type="PROSITE-ProRule" id="PRU00024"/>
    </source>
</evidence>
<dbReference type="InterPro" id="IPR027370">
    <property type="entry name" value="Znf-RING_euk"/>
</dbReference>
<dbReference type="EnsemblMetazoa" id="XM_011672956">
    <property type="protein sequence ID" value="XP_011671258"/>
    <property type="gene ID" value="LOC100890212"/>
</dbReference>
<reference evidence="8" key="1">
    <citation type="submission" date="2015-02" db="EMBL/GenBank/DDBJ databases">
        <title>Genome sequencing for Strongylocentrotus purpuratus.</title>
        <authorList>
            <person name="Murali S."/>
            <person name="Liu Y."/>
            <person name="Vee V."/>
            <person name="English A."/>
            <person name="Wang M."/>
            <person name="Skinner E."/>
            <person name="Han Y."/>
            <person name="Muzny D.M."/>
            <person name="Worley K.C."/>
            <person name="Gibbs R.A."/>
        </authorList>
    </citation>
    <scope>NUCLEOTIDE SEQUENCE</scope>
</reference>
<feature type="domain" description="RING-type" evidence="5">
    <location>
        <begin position="16"/>
        <end position="57"/>
    </location>
</feature>
<dbReference type="GeneID" id="100890212"/>
<evidence type="ECO:0000313" key="7">
    <source>
        <dbReference type="EnsemblMetazoa" id="XP_011671258"/>
    </source>
</evidence>
<evidence type="ECO:0000313" key="8">
    <source>
        <dbReference type="Proteomes" id="UP000007110"/>
    </source>
</evidence>
<dbReference type="InterPro" id="IPR013083">
    <property type="entry name" value="Znf_RING/FYVE/PHD"/>
</dbReference>
<organism evidence="7 8">
    <name type="scientific">Strongylocentrotus purpuratus</name>
    <name type="common">Purple sea urchin</name>
    <dbReference type="NCBI Taxonomy" id="7668"/>
    <lineage>
        <taxon>Eukaryota</taxon>
        <taxon>Metazoa</taxon>
        <taxon>Echinodermata</taxon>
        <taxon>Eleutherozoa</taxon>
        <taxon>Echinozoa</taxon>
        <taxon>Echinoidea</taxon>
        <taxon>Euechinoidea</taxon>
        <taxon>Echinacea</taxon>
        <taxon>Camarodonta</taxon>
        <taxon>Echinidea</taxon>
        <taxon>Strongylocentrotidae</taxon>
        <taxon>Strongylocentrotus</taxon>
    </lineage>
</organism>
<dbReference type="GO" id="GO:0008270">
    <property type="term" value="F:zinc ion binding"/>
    <property type="evidence" value="ECO:0007669"/>
    <property type="project" value="UniProtKB-KW"/>
</dbReference>
<evidence type="ECO:0000259" key="5">
    <source>
        <dbReference type="PROSITE" id="PS50089"/>
    </source>
</evidence>
<reference evidence="7" key="2">
    <citation type="submission" date="2021-01" db="UniProtKB">
        <authorList>
            <consortium name="EnsemblMetazoa"/>
        </authorList>
    </citation>
    <scope>IDENTIFICATION</scope>
</reference>
<dbReference type="PANTHER" id="PTHR25462:SF303">
    <property type="entry name" value="E3 UBIQUITIN-PROTEIN LIGASE TRIM71"/>
    <property type="match status" value="1"/>
</dbReference>
<dbReference type="OMA" id="EMAAHID"/>
<dbReference type="Gene3D" id="3.30.160.60">
    <property type="entry name" value="Classic Zinc Finger"/>
    <property type="match status" value="1"/>
</dbReference>
<dbReference type="Pfam" id="PF13445">
    <property type="entry name" value="zf-RING_UBOX"/>
    <property type="match status" value="1"/>
</dbReference>
<dbReference type="SUPFAM" id="SSF57850">
    <property type="entry name" value="RING/U-box"/>
    <property type="match status" value="1"/>
</dbReference>
<keyword evidence="3" id="KW-0862">Zinc</keyword>